<feature type="signal peptide" evidence="1">
    <location>
        <begin position="1"/>
        <end position="21"/>
    </location>
</feature>
<accession>A0A6G8S5E0</accession>
<dbReference type="KEGG" id="alj:G8D99_10105"/>
<keyword evidence="1" id="KW-0732">Signal</keyword>
<feature type="chain" id="PRO_5026317175" evidence="1">
    <location>
        <begin position="22"/>
        <end position="248"/>
    </location>
</feature>
<evidence type="ECO:0000313" key="2">
    <source>
        <dbReference type="EMBL" id="QIO09334.1"/>
    </source>
</evidence>
<sequence>MKVLKLLAVTAAISASGFAMADSNVVKSGYAFEANQLIPTGVRAEIGTTGYGAALLWTANPYVGLALGWNGGDISWSDDVKVNGSKYDLDMDNNLAYLNAEIRPWGASDNRWAQGLYMAAGVGYVDNKYDVDRRVKAGEGFSVNHTDFVAGPNGARIAGKMHYDNEIAPYVGFGWAPKITKNWGVFGEIGAYYTGNPSADISLVSGGAAPNVERGTLEENIALEESKFRNDDKHEWLPVGKVGLSFHW</sequence>
<dbReference type="NCBIfam" id="NF038067">
    <property type="entry name" value="OMP_CarO"/>
    <property type="match status" value="1"/>
</dbReference>
<dbReference type="Gene3D" id="2.40.160.170">
    <property type="match status" value="1"/>
</dbReference>
<name>A0A6G8S5E0_9GAMM</name>
<keyword evidence="3" id="KW-1185">Reference proteome</keyword>
<dbReference type="RefSeq" id="WP_166325302.1">
    <property type="nucleotide sequence ID" value="NZ_CP049916.1"/>
</dbReference>
<proteinExistence type="predicted"/>
<dbReference type="Proteomes" id="UP000501939">
    <property type="component" value="Chromosome"/>
</dbReference>
<dbReference type="AlphaFoldDB" id="A0A6G8S5E0"/>
<dbReference type="EMBL" id="CP049916">
    <property type="protein sequence ID" value="QIO09334.1"/>
    <property type="molecule type" value="Genomic_DNA"/>
</dbReference>
<gene>
    <name evidence="2" type="ORF">G8D99_10105</name>
</gene>
<dbReference type="SUPFAM" id="SSF56925">
    <property type="entry name" value="OMPA-like"/>
    <property type="match status" value="1"/>
</dbReference>
<dbReference type="InterPro" id="IPR011250">
    <property type="entry name" value="OMP/PagP_B-barrel"/>
</dbReference>
<dbReference type="InterPro" id="IPR049853">
    <property type="entry name" value="CarO_OMP"/>
</dbReference>
<protein>
    <submittedName>
        <fullName evidence="2">Uncharacterized protein</fullName>
    </submittedName>
</protein>
<reference evidence="2 3" key="1">
    <citation type="submission" date="2020-03" db="EMBL/GenBank/DDBJ databases">
        <authorList>
            <person name="Zhu W."/>
        </authorList>
    </citation>
    <scope>NUCLEOTIDE SEQUENCE [LARGE SCALE GENOMIC DNA]</scope>
    <source>
        <strain evidence="2 3">185</strain>
    </source>
</reference>
<evidence type="ECO:0000313" key="3">
    <source>
        <dbReference type="Proteomes" id="UP000501939"/>
    </source>
</evidence>
<evidence type="ECO:0000256" key="1">
    <source>
        <dbReference type="SAM" id="SignalP"/>
    </source>
</evidence>
<organism evidence="2 3">
    <name type="scientific">Acinetobacter lanii</name>
    <dbReference type="NCBI Taxonomy" id="2715163"/>
    <lineage>
        <taxon>Bacteria</taxon>
        <taxon>Pseudomonadati</taxon>
        <taxon>Pseudomonadota</taxon>
        <taxon>Gammaproteobacteria</taxon>
        <taxon>Moraxellales</taxon>
        <taxon>Moraxellaceae</taxon>
        <taxon>Acinetobacter</taxon>
    </lineage>
</organism>